<name>A0A5J4V9D6_9EUKA</name>
<dbReference type="InterPro" id="IPR015943">
    <property type="entry name" value="WD40/YVTN_repeat-like_dom_sf"/>
</dbReference>
<dbReference type="GO" id="GO:0032040">
    <property type="term" value="C:small-subunit processome"/>
    <property type="evidence" value="ECO:0007669"/>
    <property type="project" value="TreeGrafter"/>
</dbReference>
<proteinExistence type="predicted"/>
<protein>
    <submittedName>
        <fullName evidence="4">Uncharacterized protein</fullName>
    </submittedName>
</protein>
<dbReference type="PROSITE" id="PS50082">
    <property type="entry name" value="WD_REPEATS_2"/>
    <property type="match status" value="1"/>
</dbReference>
<accession>A0A5J4V9D6</accession>
<dbReference type="InterPro" id="IPR051570">
    <property type="entry name" value="TBC1_cilium_biogenesis"/>
</dbReference>
<evidence type="ECO:0000313" key="5">
    <source>
        <dbReference type="Proteomes" id="UP000324800"/>
    </source>
</evidence>
<dbReference type="Gene3D" id="2.130.10.10">
    <property type="entry name" value="YVTN repeat-like/Quinoprotein amine dehydrogenase"/>
    <property type="match status" value="1"/>
</dbReference>
<dbReference type="AlphaFoldDB" id="A0A5J4V9D6"/>
<dbReference type="GO" id="GO:0030515">
    <property type="term" value="F:snoRNA binding"/>
    <property type="evidence" value="ECO:0007669"/>
    <property type="project" value="TreeGrafter"/>
</dbReference>
<dbReference type="PANTHER" id="PTHR19853:SF0">
    <property type="entry name" value="WD REPEAT-CONTAINING PROTEIN 3"/>
    <property type="match status" value="1"/>
</dbReference>
<dbReference type="OrthoDB" id="407922at2759"/>
<reference evidence="4 5" key="1">
    <citation type="submission" date="2019-03" db="EMBL/GenBank/DDBJ databases">
        <title>Single cell metagenomics reveals metabolic interactions within the superorganism composed of flagellate Streblomastix strix and complex community of Bacteroidetes bacteria on its surface.</title>
        <authorList>
            <person name="Treitli S.C."/>
            <person name="Kolisko M."/>
            <person name="Husnik F."/>
            <person name="Keeling P."/>
            <person name="Hampl V."/>
        </authorList>
    </citation>
    <scope>NUCLEOTIDE SEQUENCE [LARGE SCALE GENOMIC DNA]</scope>
    <source>
        <strain evidence="4">ST1C</strain>
    </source>
</reference>
<dbReference type="Pfam" id="PF00400">
    <property type="entry name" value="WD40"/>
    <property type="match status" value="2"/>
</dbReference>
<evidence type="ECO:0000256" key="2">
    <source>
        <dbReference type="ARBA" id="ARBA00022737"/>
    </source>
</evidence>
<evidence type="ECO:0000313" key="4">
    <source>
        <dbReference type="EMBL" id="KAA6379113.1"/>
    </source>
</evidence>
<dbReference type="SMART" id="SM00320">
    <property type="entry name" value="WD40"/>
    <property type="match status" value="3"/>
</dbReference>
<sequence>MPSIISNQQQEQTSIELKRQTQDSNQLLFSPTLLQRLGITSHPSTIRFITLSEDAVLLATASLGYVLVWITATHQPIRRLISPAPTSLLFAPGSKYIIVGSSDGRLEIFDISTARLMKYLKDRGNIGQIVGQIIDPHTNSSSKVASQSSNGEIWSIVLNPDKSRIATGGAGGEINLWNFDQEYDEDEEEEELE</sequence>
<gene>
    <name evidence="4" type="ORF">EZS28_025358</name>
</gene>
<feature type="repeat" description="WD" evidence="3">
    <location>
        <begin position="146"/>
        <end position="180"/>
    </location>
</feature>
<dbReference type="Proteomes" id="UP000324800">
    <property type="component" value="Unassembled WGS sequence"/>
</dbReference>
<evidence type="ECO:0000256" key="3">
    <source>
        <dbReference type="PROSITE-ProRule" id="PRU00221"/>
    </source>
</evidence>
<dbReference type="SUPFAM" id="SSF50978">
    <property type="entry name" value="WD40 repeat-like"/>
    <property type="match status" value="1"/>
</dbReference>
<comment type="caution">
    <text evidence="4">The sequence shown here is derived from an EMBL/GenBank/DDBJ whole genome shotgun (WGS) entry which is preliminary data.</text>
</comment>
<keyword evidence="1 3" id="KW-0853">WD repeat</keyword>
<evidence type="ECO:0000256" key="1">
    <source>
        <dbReference type="ARBA" id="ARBA00022574"/>
    </source>
</evidence>
<dbReference type="InterPro" id="IPR001680">
    <property type="entry name" value="WD40_rpt"/>
</dbReference>
<dbReference type="GO" id="GO:0034388">
    <property type="term" value="C:Pwp2p-containing subcomplex of 90S preribosome"/>
    <property type="evidence" value="ECO:0007669"/>
    <property type="project" value="TreeGrafter"/>
</dbReference>
<organism evidence="4 5">
    <name type="scientific">Streblomastix strix</name>
    <dbReference type="NCBI Taxonomy" id="222440"/>
    <lineage>
        <taxon>Eukaryota</taxon>
        <taxon>Metamonada</taxon>
        <taxon>Preaxostyla</taxon>
        <taxon>Oxymonadida</taxon>
        <taxon>Streblomastigidae</taxon>
        <taxon>Streblomastix</taxon>
    </lineage>
</organism>
<dbReference type="GO" id="GO:0030490">
    <property type="term" value="P:maturation of SSU-rRNA"/>
    <property type="evidence" value="ECO:0007669"/>
    <property type="project" value="TreeGrafter"/>
</dbReference>
<dbReference type="EMBL" id="SNRW01008700">
    <property type="protein sequence ID" value="KAA6379113.1"/>
    <property type="molecule type" value="Genomic_DNA"/>
</dbReference>
<dbReference type="InterPro" id="IPR036322">
    <property type="entry name" value="WD40_repeat_dom_sf"/>
</dbReference>
<keyword evidence="2" id="KW-0677">Repeat</keyword>
<dbReference type="PANTHER" id="PTHR19853">
    <property type="entry name" value="WD REPEAT CONTAINING PROTEIN 3 WDR3"/>
    <property type="match status" value="1"/>
</dbReference>